<name>A0A645DRJ0_9ZZZZ</name>
<evidence type="ECO:0000313" key="1">
    <source>
        <dbReference type="EMBL" id="MPM91748.1"/>
    </source>
</evidence>
<dbReference type="EMBL" id="VSSQ01038766">
    <property type="protein sequence ID" value="MPM91748.1"/>
    <property type="molecule type" value="Genomic_DNA"/>
</dbReference>
<dbReference type="AlphaFoldDB" id="A0A645DRJ0"/>
<proteinExistence type="predicted"/>
<gene>
    <name evidence="1" type="ORF">SDC9_138882</name>
</gene>
<accession>A0A645DRJ0</accession>
<reference evidence="1" key="1">
    <citation type="submission" date="2019-08" db="EMBL/GenBank/DDBJ databases">
        <authorList>
            <person name="Kucharzyk K."/>
            <person name="Murdoch R.W."/>
            <person name="Higgins S."/>
            <person name="Loffler F."/>
        </authorList>
    </citation>
    <scope>NUCLEOTIDE SEQUENCE</scope>
</reference>
<protein>
    <submittedName>
        <fullName evidence="1">Uncharacterized protein</fullName>
    </submittedName>
</protein>
<sequence>MIPPVVRGGAGIDAQFAADMAALIGQIVAGHQFQTVAMPVNAPQTPDGIAGIIGKKIPDSQRIAVEYQLKVLAVTQCQLAEGHPRYQTAVIGQISGNGSGKRLDIGGSSGQAVITQPRDLAPWHRNRELARRWAATGGALGEKGDFDFLGVGRKDDLLPESGFRSPAPDIERLASVREGGFGKFRMIAKGFIADGGGYRLNQRLAAILNPVIVGGFFDREISGRDIQRHGRQQTKETIKILHRETRSCRGLVYCSSIHL</sequence>
<organism evidence="1">
    <name type="scientific">bioreactor metagenome</name>
    <dbReference type="NCBI Taxonomy" id="1076179"/>
    <lineage>
        <taxon>unclassified sequences</taxon>
        <taxon>metagenomes</taxon>
        <taxon>ecological metagenomes</taxon>
    </lineage>
</organism>
<comment type="caution">
    <text evidence="1">The sequence shown here is derived from an EMBL/GenBank/DDBJ whole genome shotgun (WGS) entry which is preliminary data.</text>
</comment>